<name>A0AA97P5Y7_PYRO3</name>
<dbReference type="AlphaFoldDB" id="A0AA97P5Y7"/>
<proteinExistence type="predicted"/>
<sequence>MYGSSMVVALKSADVYFRTFTHPSIYPSYAVN</sequence>
<dbReference type="EMBL" id="JH793477">
    <property type="protein sequence ID" value="ELQ42504.1"/>
    <property type="molecule type" value="Genomic_DNA"/>
</dbReference>
<gene>
    <name evidence="1" type="ORF">OOU_Y34scaffold00206g13</name>
</gene>
<evidence type="ECO:0000313" key="1">
    <source>
        <dbReference type="EMBL" id="ELQ42504.1"/>
    </source>
</evidence>
<organism evidence="1">
    <name type="scientific">Pyricularia oryzae (strain Y34)</name>
    <name type="common">Rice blast fungus</name>
    <name type="synonym">Magnaporthe oryzae</name>
    <dbReference type="NCBI Taxonomy" id="1143189"/>
    <lineage>
        <taxon>Eukaryota</taxon>
        <taxon>Fungi</taxon>
        <taxon>Dikarya</taxon>
        <taxon>Ascomycota</taxon>
        <taxon>Pezizomycotina</taxon>
        <taxon>Sordariomycetes</taxon>
        <taxon>Sordariomycetidae</taxon>
        <taxon>Magnaporthales</taxon>
        <taxon>Pyriculariaceae</taxon>
        <taxon>Pyricularia</taxon>
    </lineage>
</organism>
<accession>A0AA97P5Y7</accession>
<reference evidence="1" key="1">
    <citation type="journal article" date="2012" name="PLoS Genet.">
        <title>Comparative analysis of the genomes of two field isolates of the rice blast fungus Magnaporthe oryzae.</title>
        <authorList>
            <person name="Xue M."/>
            <person name="Yang J."/>
            <person name="Li Z."/>
            <person name="Hu S."/>
            <person name="Yao N."/>
            <person name="Dean R.A."/>
            <person name="Zhao W."/>
            <person name="Shen M."/>
            <person name="Zhang H."/>
            <person name="Li C."/>
            <person name="Liu L."/>
            <person name="Cao L."/>
            <person name="Xu X."/>
            <person name="Xing Y."/>
            <person name="Hsiang T."/>
            <person name="Zhang Z."/>
            <person name="Xu J.R."/>
            <person name="Peng Y.L."/>
        </authorList>
    </citation>
    <scope>NUCLEOTIDE SEQUENCE</scope>
    <source>
        <strain evidence="1">Y34</strain>
    </source>
</reference>
<protein>
    <submittedName>
        <fullName evidence="1">Uncharacterized protein</fullName>
    </submittedName>
</protein>
<dbReference type="Proteomes" id="UP000011086">
    <property type="component" value="Unassembled WGS sequence"/>
</dbReference>